<dbReference type="SUPFAM" id="SSF47413">
    <property type="entry name" value="lambda repressor-like DNA-binding domains"/>
    <property type="match status" value="1"/>
</dbReference>
<dbReference type="PANTHER" id="PTHR30146:SF153">
    <property type="entry name" value="LACTOSE OPERON REPRESSOR"/>
    <property type="match status" value="1"/>
</dbReference>
<keyword evidence="2" id="KW-0238">DNA-binding</keyword>
<keyword evidence="3" id="KW-0804">Transcription</keyword>
<dbReference type="GO" id="GO:0000976">
    <property type="term" value="F:transcription cis-regulatory region binding"/>
    <property type="evidence" value="ECO:0007669"/>
    <property type="project" value="TreeGrafter"/>
</dbReference>
<accession>A0A328P2C8</accession>
<comment type="caution">
    <text evidence="5">The sequence shown here is derived from an EMBL/GenBank/DDBJ whole genome shotgun (WGS) entry which is preliminary data.</text>
</comment>
<evidence type="ECO:0000256" key="2">
    <source>
        <dbReference type="ARBA" id="ARBA00023125"/>
    </source>
</evidence>
<dbReference type="InterPro" id="IPR000843">
    <property type="entry name" value="HTH_LacI"/>
</dbReference>
<name>A0A328P2C8_9GAMM</name>
<dbReference type="Pfam" id="PF00356">
    <property type="entry name" value="LacI"/>
    <property type="match status" value="1"/>
</dbReference>
<dbReference type="InterPro" id="IPR046335">
    <property type="entry name" value="LacI/GalR-like_sensor"/>
</dbReference>
<organism evidence="5 6">
    <name type="scientific">Dyella jiangningensis</name>
    <dbReference type="NCBI Taxonomy" id="1379159"/>
    <lineage>
        <taxon>Bacteria</taxon>
        <taxon>Pseudomonadati</taxon>
        <taxon>Pseudomonadota</taxon>
        <taxon>Gammaproteobacteria</taxon>
        <taxon>Lysobacterales</taxon>
        <taxon>Rhodanobacteraceae</taxon>
        <taxon>Dyella</taxon>
    </lineage>
</organism>
<dbReference type="InterPro" id="IPR028082">
    <property type="entry name" value="Peripla_BP_I"/>
</dbReference>
<dbReference type="PROSITE" id="PS00356">
    <property type="entry name" value="HTH_LACI_1"/>
    <property type="match status" value="1"/>
</dbReference>
<dbReference type="SUPFAM" id="SSF53822">
    <property type="entry name" value="Periplasmic binding protein-like I"/>
    <property type="match status" value="1"/>
</dbReference>
<dbReference type="PROSITE" id="PS50932">
    <property type="entry name" value="HTH_LACI_2"/>
    <property type="match status" value="1"/>
</dbReference>
<gene>
    <name evidence="5" type="ORF">CA260_11585</name>
</gene>
<dbReference type="SMART" id="SM00354">
    <property type="entry name" value="HTH_LACI"/>
    <property type="match status" value="1"/>
</dbReference>
<evidence type="ECO:0000259" key="4">
    <source>
        <dbReference type="PROSITE" id="PS50932"/>
    </source>
</evidence>
<dbReference type="RefSeq" id="WP_111983264.1">
    <property type="nucleotide sequence ID" value="NZ_NFZS01000002.1"/>
</dbReference>
<dbReference type="CDD" id="cd01545">
    <property type="entry name" value="PBP1_SalR"/>
    <property type="match status" value="1"/>
</dbReference>
<dbReference type="EMBL" id="NFZS01000002">
    <property type="protein sequence ID" value="RAO76320.1"/>
    <property type="molecule type" value="Genomic_DNA"/>
</dbReference>
<keyword evidence="1" id="KW-0805">Transcription regulation</keyword>
<feature type="domain" description="HTH lacI-type" evidence="4">
    <location>
        <begin position="3"/>
        <end position="57"/>
    </location>
</feature>
<evidence type="ECO:0000256" key="1">
    <source>
        <dbReference type="ARBA" id="ARBA00023015"/>
    </source>
</evidence>
<dbReference type="CDD" id="cd01392">
    <property type="entry name" value="HTH_LacI"/>
    <property type="match status" value="1"/>
</dbReference>
<evidence type="ECO:0000313" key="5">
    <source>
        <dbReference type="EMBL" id="RAO76320.1"/>
    </source>
</evidence>
<evidence type="ECO:0000256" key="3">
    <source>
        <dbReference type="ARBA" id="ARBA00023163"/>
    </source>
</evidence>
<dbReference type="OrthoDB" id="9798934at2"/>
<keyword evidence="6" id="KW-1185">Reference proteome</keyword>
<dbReference type="Proteomes" id="UP000248926">
    <property type="component" value="Unassembled WGS sequence"/>
</dbReference>
<sequence>MRARIEDVAKVAGVSPKTVSRVLNNERNVREDTRQRILDAVRSLDYRPHPSARSLAANRSFLVALLYDNPSPSYMMEVQDGVLEACDAQRYSMMLQPLDATAPRFVEQVEKLISERRLDGLILTPPISDHEDLLARLREWGVPFACVAPRDRNCAGVVLDERRAACEMVAHLASLGHRRIGHIIGHPDHGASRWRLDGYCDGLEQSGLRYDHRLVVQGHFSFDSGVLATRTMLALASPPTAIFAANDDMAAGVIWAANEAGLTVPRDLSVCGFDDTPMSRQIWPSLTTIHQPCRDMGRIAANQLLRTIRDGGGAMVYAKFALCLRGSTGRVPDRPRRGASAGH</sequence>
<protein>
    <submittedName>
        <fullName evidence="5">LacI family transcriptional regulator</fullName>
    </submittedName>
</protein>
<dbReference type="Gene3D" id="1.10.260.40">
    <property type="entry name" value="lambda repressor-like DNA-binding domains"/>
    <property type="match status" value="1"/>
</dbReference>
<dbReference type="PRINTS" id="PR00036">
    <property type="entry name" value="HTHLACI"/>
</dbReference>
<dbReference type="GO" id="GO:0003700">
    <property type="term" value="F:DNA-binding transcription factor activity"/>
    <property type="evidence" value="ECO:0007669"/>
    <property type="project" value="TreeGrafter"/>
</dbReference>
<evidence type="ECO:0000313" key="6">
    <source>
        <dbReference type="Proteomes" id="UP000248926"/>
    </source>
</evidence>
<dbReference type="AlphaFoldDB" id="A0A328P2C8"/>
<reference evidence="5 6" key="1">
    <citation type="journal article" date="2018" name="Genet. Mol. Biol.">
        <title>The genome sequence of Dyella jiangningensis FCAV SCS01 from a lignocellulose-decomposing microbial consortium metagenome reveals potential for biotechnological applications.</title>
        <authorList>
            <person name="Desiderato J.G."/>
            <person name="Alvarenga D.O."/>
            <person name="Constancio M.T.L."/>
            <person name="Alves L.M.C."/>
            <person name="Varani A.M."/>
        </authorList>
    </citation>
    <scope>NUCLEOTIDE SEQUENCE [LARGE SCALE GENOMIC DNA]</scope>
    <source>
        <strain evidence="5 6">FCAV SCS01</strain>
    </source>
</reference>
<dbReference type="PANTHER" id="PTHR30146">
    <property type="entry name" value="LACI-RELATED TRANSCRIPTIONAL REPRESSOR"/>
    <property type="match status" value="1"/>
</dbReference>
<dbReference type="Pfam" id="PF13377">
    <property type="entry name" value="Peripla_BP_3"/>
    <property type="match status" value="1"/>
</dbReference>
<dbReference type="InterPro" id="IPR010982">
    <property type="entry name" value="Lambda_DNA-bd_dom_sf"/>
</dbReference>
<proteinExistence type="predicted"/>
<dbReference type="Gene3D" id="3.40.50.2300">
    <property type="match status" value="2"/>
</dbReference>